<name>A0A6A5T0N1_9PLEO</name>
<feature type="compositionally biased region" description="Pro residues" evidence="1">
    <location>
        <begin position="192"/>
        <end position="203"/>
    </location>
</feature>
<dbReference type="OrthoDB" id="3672266at2759"/>
<sequence length="592" mass="66504">MSPPLSTQDDNAAFLEGCINKTRSVRDVYESLGLFSQTSDVRKDPDFLKNEANELSGRIKQIAKTFVLAYRGDPEQLQTDLAEETVFSNDLLELGRQYGATIWGRLEDGEILSSGTSQERGLDELDWDRQRDRNTIQFYLRCWIVSVAVREVRATPRKRNGRGRQMGVPADNHNGVEYLSDSSGGLDMPFRAPEPPRMFPTPEPRGQAALSNSASRGPESAAAPRFTETTTPCKRKAPSLHEQTPNGKLPKPSKAVRTIPVPFREQRRDMYSILRSPTAPLNLGRSLLENQRQRESTHGADTTWVPREATAETETVVDGDEVAPEELDSILQSAVAMASEDGMEYGYQAQPTAGPSGTYVNPLSQDSVIPNDTQTQIRRTDAEPTEDHAVTSMDRVGGALNDAIRRSFISHNSDAACWQQREYRRELFKLLLSYLNGIHQFSADSYDFDAEERMNFLLNQFWVSDTEALQNTLGDDFVRLHIALGSWMSMRHRLGEFRNGTGYFGRPGEGWAEYLRCMEDVPRANVMLAYVDLQDLAGKGDASRYVSDTFDDDLAMVFDVLTRVKGCLGAEAFVCVRRYNEALLEWFKDSDL</sequence>
<reference evidence="2" key="1">
    <citation type="journal article" date="2020" name="Stud. Mycol.">
        <title>101 Dothideomycetes genomes: a test case for predicting lifestyles and emergence of pathogens.</title>
        <authorList>
            <person name="Haridas S."/>
            <person name="Albert R."/>
            <person name="Binder M."/>
            <person name="Bloem J."/>
            <person name="Labutti K."/>
            <person name="Salamov A."/>
            <person name="Andreopoulos B."/>
            <person name="Baker S."/>
            <person name="Barry K."/>
            <person name="Bills G."/>
            <person name="Bluhm B."/>
            <person name="Cannon C."/>
            <person name="Castanera R."/>
            <person name="Culley D."/>
            <person name="Daum C."/>
            <person name="Ezra D."/>
            <person name="Gonzalez J."/>
            <person name="Henrissat B."/>
            <person name="Kuo A."/>
            <person name="Liang C."/>
            <person name="Lipzen A."/>
            <person name="Lutzoni F."/>
            <person name="Magnuson J."/>
            <person name="Mondo S."/>
            <person name="Nolan M."/>
            <person name="Ohm R."/>
            <person name="Pangilinan J."/>
            <person name="Park H.-J."/>
            <person name="Ramirez L."/>
            <person name="Alfaro M."/>
            <person name="Sun H."/>
            <person name="Tritt A."/>
            <person name="Yoshinaga Y."/>
            <person name="Zwiers L.-H."/>
            <person name="Turgeon B."/>
            <person name="Goodwin S."/>
            <person name="Spatafora J."/>
            <person name="Crous P."/>
            <person name="Grigoriev I."/>
        </authorList>
    </citation>
    <scope>NUCLEOTIDE SEQUENCE</scope>
    <source>
        <strain evidence="2">CBS 161.51</strain>
    </source>
</reference>
<dbReference type="Proteomes" id="UP000800038">
    <property type="component" value="Unassembled WGS sequence"/>
</dbReference>
<keyword evidence="3" id="KW-1185">Reference proteome</keyword>
<accession>A0A6A5T0N1</accession>
<evidence type="ECO:0000313" key="2">
    <source>
        <dbReference type="EMBL" id="KAF1946103.1"/>
    </source>
</evidence>
<dbReference type="EMBL" id="ML976005">
    <property type="protein sequence ID" value="KAF1946103.1"/>
    <property type="molecule type" value="Genomic_DNA"/>
</dbReference>
<evidence type="ECO:0000256" key="1">
    <source>
        <dbReference type="SAM" id="MobiDB-lite"/>
    </source>
</evidence>
<evidence type="ECO:0000313" key="3">
    <source>
        <dbReference type="Proteomes" id="UP000800038"/>
    </source>
</evidence>
<organism evidence="2 3">
    <name type="scientific">Clathrospora elynae</name>
    <dbReference type="NCBI Taxonomy" id="706981"/>
    <lineage>
        <taxon>Eukaryota</taxon>
        <taxon>Fungi</taxon>
        <taxon>Dikarya</taxon>
        <taxon>Ascomycota</taxon>
        <taxon>Pezizomycotina</taxon>
        <taxon>Dothideomycetes</taxon>
        <taxon>Pleosporomycetidae</taxon>
        <taxon>Pleosporales</taxon>
        <taxon>Diademaceae</taxon>
        <taxon>Clathrospora</taxon>
    </lineage>
</organism>
<gene>
    <name evidence="2" type="ORF">EJ02DRAFT_367925</name>
</gene>
<protein>
    <submittedName>
        <fullName evidence="2">Uncharacterized protein</fullName>
    </submittedName>
</protein>
<dbReference type="AlphaFoldDB" id="A0A6A5T0N1"/>
<feature type="region of interest" description="Disordered" evidence="1">
    <location>
        <begin position="182"/>
        <end position="254"/>
    </location>
</feature>
<proteinExistence type="predicted"/>